<evidence type="ECO:0000256" key="4">
    <source>
        <dbReference type="ARBA" id="ARBA00022729"/>
    </source>
</evidence>
<keyword evidence="3" id="KW-0050">Antiport</keyword>
<evidence type="ECO:0000256" key="2">
    <source>
        <dbReference type="ARBA" id="ARBA00022448"/>
    </source>
</evidence>
<dbReference type="EMBL" id="NBSK02000007">
    <property type="protein sequence ID" value="KAJ0195318.1"/>
    <property type="molecule type" value="Genomic_DNA"/>
</dbReference>
<gene>
    <name evidence="7" type="ORF">LSAT_V11C700353170</name>
</gene>
<evidence type="ECO:0000256" key="5">
    <source>
        <dbReference type="ARBA" id="ARBA00023065"/>
    </source>
</evidence>
<sequence>MNSSSIRSSSKQVNPSATSASPIFSFGHFRSYSMSAISPSDVPVLSSSSMLSIDLEDQNRFSSRISKDEKGEGEGLLSFRGLCGAGLSDDVFVGCFLSMSSTVVVVKFLVKKNSNNALNGQVTIGTLIFQIVLLAYCLPYCQFWVANSQ</sequence>
<evidence type="ECO:0000256" key="1">
    <source>
        <dbReference type="ARBA" id="ARBA00004141"/>
    </source>
</evidence>
<organism evidence="7 8">
    <name type="scientific">Lactuca sativa</name>
    <name type="common">Garden lettuce</name>
    <dbReference type="NCBI Taxonomy" id="4236"/>
    <lineage>
        <taxon>Eukaryota</taxon>
        <taxon>Viridiplantae</taxon>
        <taxon>Streptophyta</taxon>
        <taxon>Embryophyta</taxon>
        <taxon>Tracheophyta</taxon>
        <taxon>Spermatophyta</taxon>
        <taxon>Magnoliopsida</taxon>
        <taxon>eudicotyledons</taxon>
        <taxon>Gunneridae</taxon>
        <taxon>Pentapetalae</taxon>
        <taxon>asterids</taxon>
        <taxon>campanulids</taxon>
        <taxon>Asterales</taxon>
        <taxon>Asteraceae</taxon>
        <taxon>Cichorioideae</taxon>
        <taxon>Cichorieae</taxon>
        <taxon>Lactucinae</taxon>
        <taxon>Lactuca</taxon>
    </lineage>
</organism>
<protein>
    <submittedName>
        <fullName evidence="7">Uncharacterized protein</fullName>
    </submittedName>
</protein>
<keyword evidence="2" id="KW-0813">Transport</keyword>
<evidence type="ECO:0000256" key="3">
    <source>
        <dbReference type="ARBA" id="ARBA00022449"/>
    </source>
</evidence>
<keyword evidence="8" id="KW-1185">Reference proteome</keyword>
<keyword evidence="6" id="KW-0472">Membrane</keyword>
<proteinExistence type="predicted"/>
<accession>A0A9R1UYW5</accession>
<dbReference type="GO" id="GO:0015386">
    <property type="term" value="F:potassium:proton antiporter activity"/>
    <property type="evidence" value="ECO:0007669"/>
    <property type="project" value="InterPro"/>
</dbReference>
<name>A0A9R1UYW5_LACSA</name>
<evidence type="ECO:0000256" key="6">
    <source>
        <dbReference type="SAM" id="Phobius"/>
    </source>
</evidence>
<keyword evidence="5" id="KW-0406">Ion transport</keyword>
<dbReference type="PANTHER" id="PTHR16254:SF20">
    <property type="entry name" value="K(+) EFFLUX ANTIPORTER 5"/>
    <property type="match status" value="1"/>
</dbReference>
<keyword evidence="6" id="KW-1133">Transmembrane helix</keyword>
<reference evidence="7 8" key="1">
    <citation type="journal article" date="2017" name="Nat. Commun.">
        <title>Genome assembly with in vitro proximity ligation data and whole-genome triplication in lettuce.</title>
        <authorList>
            <person name="Reyes-Chin-Wo S."/>
            <person name="Wang Z."/>
            <person name="Yang X."/>
            <person name="Kozik A."/>
            <person name="Arikit S."/>
            <person name="Song C."/>
            <person name="Xia L."/>
            <person name="Froenicke L."/>
            <person name="Lavelle D.O."/>
            <person name="Truco M.J."/>
            <person name="Xia R."/>
            <person name="Zhu S."/>
            <person name="Xu C."/>
            <person name="Xu H."/>
            <person name="Xu X."/>
            <person name="Cox K."/>
            <person name="Korf I."/>
            <person name="Meyers B.C."/>
            <person name="Michelmore R.W."/>
        </authorList>
    </citation>
    <scope>NUCLEOTIDE SEQUENCE [LARGE SCALE GENOMIC DNA]</scope>
    <source>
        <strain evidence="8">cv. Salinas</strain>
        <tissue evidence="7">Seedlings</tissue>
    </source>
</reference>
<keyword evidence="4" id="KW-0732">Signal</keyword>
<feature type="transmembrane region" description="Helical" evidence="6">
    <location>
        <begin position="122"/>
        <end position="145"/>
    </location>
</feature>
<dbReference type="PANTHER" id="PTHR16254">
    <property type="entry name" value="POTASSIUM/PROTON ANTIPORTER-RELATED"/>
    <property type="match status" value="1"/>
</dbReference>
<keyword evidence="6" id="KW-0812">Transmembrane</keyword>
<evidence type="ECO:0000313" key="7">
    <source>
        <dbReference type="EMBL" id="KAJ0195318.1"/>
    </source>
</evidence>
<comment type="subcellular location">
    <subcellularLocation>
        <location evidence="1">Membrane</location>
        <topology evidence="1">Multi-pass membrane protein</topology>
    </subcellularLocation>
</comment>
<dbReference type="InterPro" id="IPR045158">
    <property type="entry name" value="KEA4/5/6-like"/>
</dbReference>
<dbReference type="Gene3D" id="1.20.1530.20">
    <property type="match status" value="1"/>
</dbReference>
<dbReference type="Proteomes" id="UP000235145">
    <property type="component" value="Unassembled WGS sequence"/>
</dbReference>
<comment type="caution">
    <text evidence="7">The sequence shown here is derived from an EMBL/GenBank/DDBJ whole genome shotgun (WGS) entry which is preliminary data.</text>
</comment>
<dbReference type="InterPro" id="IPR038770">
    <property type="entry name" value="Na+/solute_symporter_sf"/>
</dbReference>
<dbReference type="AlphaFoldDB" id="A0A9R1UYW5"/>
<dbReference type="GO" id="GO:0016020">
    <property type="term" value="C:membrane"/>
    <property type="evidence" value="ECO:0007669"/>
    <property type="project" value="UniProtKB-SubCell"/>
</dbReference>
<evidence type="ECO:0000313" key="8">
    <source>
        <dbReference type="Proteomes" id="UP000235145"/>
    </source>
</evidence>